<comment type="function">
    <text evidence="4">Catalyzes the hydrolysis of a non-reducing terminal alpha-L-arabinopyranosidic linkage in ginsenoside Rb2 (alpha-L-arabinopyranosyl-(1-&gt;6)-alpha-D-glucopyranosyl) to release alpha-D-glucopyranosyl (Rd). It is not able to hydrolyze alpha-L-arabinofuranosyl-(1-&gt;6)-alpha-D-glucopyranosyl (Rc).</text>
</comment>
<dbReference type="InterPro" id="IPR002772">
    <property type="entry name" value="Glyco_hydro_3_C"/>
</dbReference>
<dbReference type="PRINTS" id="PR00133">
    <property type="entry name" value="GLHYDRLASE3"/>
</dbReference>
<keyword evidence="8" id="KW-1185">Reference proteome</keyword>
<dbReference type="PANTHER" id="PTHR42721">
    <property type="entry name" value="SUGAR HYDROLASE-RELATED"/>
    <property type="match status" value="1"/>
</dbReference>
<dbReference type="Proteomes" id="UP000244384">
    <property type="component" value="Chromosome"/>
</dbReference>
<sequence>MRRQVLATAVVAALSGTAAFQAVTTTASTASSSHGANDPVYLNTRYSPEERAADLVSRMTLQEKASQMNSSRAAAIPRLGVAAYGWWNEAAHGVAREQTTDNSNPPILTNTTSYPVSLSLGSTWNPELMYDEASLIGDEARDVVQDNQRDLDFWSPTVNLGRDPRWGRNDETYSEDPYLTTAIASKFVNGMEGKDENGKLLRSSKGYLKTVTTLKHFAANNSEFNRRNGSSDMDDRTLREYYTAQFRGIVKKSQPGSIMSSYNRVNGTPAAADVYLIDELARKTFGFKGYFTSDCDAIYEIQAGHKWQPPGYPHPLNQIERHAFANSAGEDLDCNQGYHDQYNYGNTVPTAVQQGITTQTGLYTENDVDVSVVRLFTARMRLGEFDDESKVPWVREARKRLAPGTWTNSDANGAVTQTRERLAMARKAADESLVLLKNDAVKAPGKRAGALLPLQVPRRGSYKVAVVGPYANPESMYLGGYSSNQGAAGKANHVNGFQGISKAVKAIDPQATVDYLPGLSADHNTVIAEDVAKTKGYDAVVVYVGTDNKTADEDTDRTSLALPGAQAQLIEQVADANPRTVAYLETMGQVDVESFKSKVPAILWSSYNGQRKGEGLADVLLGRHNPTGHLPFTWYRSVDQLPAIGDYNIRPTGTTKGRTYQYFNGPVSYAFGHGLGYSSFRYSKVRVDRSSVDANGRVTVTAKATNTGRATGTDVAQLYVATPDSKPALERPIKRLVGFDRVTLKPGRSTTVRIPVKIADLAFYDEARSRYVVDQGRYDLQLASSAKDVLGHATTRVRGSLDAVPSVVTANPHTAKDAARDVPQRVFFAKGDVIDPQVTVTLSDDRIFGYVSKGKSVDLPAGMTVTYRSNRPQVVDVSRRGVVKASGKGVATVTAKVRYHGRTATGTFVVHVG</sequence>
<feature type="domain" description="Fibronectin type III-like" evidence="6">
    <location>
        <begin position="714"/>
        <end position="786"/>
    </location>
</feature>
<dbReference type="InterPro" id="IPR008964">
    <property type="entry name" value="Invasin/intimin_cell_adhesion"/>
</dbReference>
<keyword evidence="3 7" id="KW-0378">Hydrolase</keyword>
<evidence type="ECO:0000313" key="8">
    <source>
        <dbReference type="Proteomes" id="UP000244384"/>
    </source>
</evidence>
<dbReference type="SUPFAM" id="SSF51445">
    <property type="entry name" value="(Trans)glycosidases"/>
    <property type="match status" value="1"/>
</dbReference>
<dbReference type="InterPro" id="IPR036962">
    <property type="entry name" value="Glyco_hydro_3_N_sf"/>
</dbReference>
<gene>
    <name evidence="7" type="ORF">C3E78_05200</name>
</gene>
<dbReference type="Gene3D" id="3.40.50.1700">
    <property type="entry name" value="Glycoside hydrolase family 3 C-terminal domain"/>
    <property type="match status" value="1"/>
</dbReference>
<dbReference type="Pfam" id="PF00933">
    <property type="entry name" value="Glyco_hydro_3"/>
    <property type="match status" value="1"/>
</dbReference>
<accession>A0A5F2ESR6</accession>
<evidence type="ECO:0000256" key="4">
    <source>
        <dbReference type="ARBA" id="ARBA00058905"/>
    </source>
</evidence>
<keyword evidence="2" id="KW-0732">Signal</keyword>
<evidence type="ECO:0000256" key="1">
    <source>
        <dbReference type="ARBA" id="ARBA00005336"/>
    </source>
</evidence>
<dbReference type="InterPro" id="IPR001764">
    <property type="entry name" value="Glyco_hydro_3_N"/>
</dbReference>
<dbReference type="SMART" id="SM01217">
    <property type="entry name" value="Fn3_like"/>
    <property type="match status" value="1"/>
</dbReference>
<dbReference type="Pfam" id="PF01915">
    <property type="entry name" value="Glyco_hydro_3_C"/>
    <property type="match status" value="1"/>
</dbReference>
<dbReference type="SUPFAM" id="SSF49373">
    <property type="entry name" value="Invasin/intimin cell-adhesion fragments"/>
    <property type="match status" value="1"/>
</dbReference>
<evidence type="ECO:0000256" key="2">
    <source>
        <dbReference type="ARBA" id="ARBA00022729"/>
    </source>
</evidence>
<dbReference type="FunFam" id="2.60.40.10:FF:000495">
    <property type="entry name" value="Periplasmic beta-glucosidase"/>
    <property type="match status" value="1"/>
</dbReference>
<dbReference type="PANTHER" id="PTHR42721:SF3">
    <property type="entry name" value="BETA-D-XYLOSIDASE 5-RELATED"/>
    <property type="match status" value="1"/>
</dbReference>
<evidence type="ECO:0000313" key="7">
    <source>
        <dbReference type="EMBL" id="AWB91658.1"/>
    </source>
</evidence>
<dbReference type="GO" id="GO:0009044">
    <property type="term" value="F:xylan 1,4-beta-xylosidase activity"/>
    <property type="evidence" value="ECO:0007669"/>
    <property type="project" value="InterPro"/>
</dbReference>
<dbReference type="AlphaFoldDB" id="A0A2S0WJY3"/>
<dbReference type="InterPro" id="IPR044993">
    <property type="entry name" value="BXL"/>
</dbReference>
<dbReference type="GO" id="GO:0031222">
    <property type="term" value="P:arabinan catabolic process"/>
    <property type="evidence" value="ECO:0007669"/>
    <property type="project" value="TreeGrafter"/>
</dbReference>
<evidence type="ECO:0000256" key="5">
    <source>
        <dbReference type="ARBA" id="ARBA00074219"/>
    </source>
</evidence>
<protein>
    <recommendedName>
        <fullName evidence="5">Exo-alpha-(1-&gt;6)-L-arabinopyranosidase</fullName>
    </recommendedName>
</protein>
<dbReference type="Gene3D" id="2.60.40.10">
    <property type="entry name" value="Immunoglobulins"/>
    <property type="match status" value="1"/>
</dbReference>
<dbReference type="OrthoDB" id="9803863at2"/>
<dbReference type="SUPFAM" id="SSF52279">
    <property type="entry name" value="Beta-D-glucan exohydrolase, C-terminal domain"/>
    <property type="match status" value="1"/>
</dbReference>
<accession>A0A2S0WJY3</accession>
<name>A0A2S0WJY3_9ACTN</name>
<dbReference type="KEGG" id="aez:C3E78_05200"/>
<dbReference type="Gene3D" id="2.60.40.1080">
    <property type="match status" value="1"/>
</dbReference>
<evidence type="ECO:0000256" key="3">
    <source>
        <dbReference type="ARBA" id="ARBA00022801"/>
    </source>
</evidence>
<dbReference type="Gene3D" id="3.20.20.300">
    <property type="entry name" value="Glycoside hydrolase, family 3, N-terminal domain"/>
    <property type="match status" value="1"/>
</dbReference>
<proteinExistence type="inferred from homology"/>
<reference evidence="8" key="1">
    <citation type="submission" date="2018-01" db="EMBL/GenBank/DDBJ databases">
        <authorList>
            <person name="Li J."/>
        </authorList>
    </citation>
    <scope>NUCLEOTIDE SEQUENCE [LARGE SCALE GENOMIC DNA]</scope>
    <source>
        <strain evidence="8">592</strain>
    </source>
</reference>
<dbReference type="InterPro" id="IPR013783">
    <property type="entry name" value="Ig-like_fold"/>
</dbReference>
<dbReference type="GO" id="GO:0045493">
    <property type="term" value="P:xylan catabolic process"/>
    <property type="evidence" value="ECO:0007669"/>
    <property type="project" value="InterPro"/>
</dbReference>
<dbReference type="RefSeq" id="WP_108577304.1">
    <property type="nucleotide sequence ID" value="NZ_CP026952.1"/>
</dbReference>
<dbReference type="GO" id="GO:0008422">
    <property type="term" value="F:beta-glucosidase activity"/>
    <property type="evidence" value="ECO:0007669"/>
    <property type="project" value="UniProtKB-ARBA"/>
</dbReference>
<dbReference type="GO" id="GO:0046556">
    <property type="term" value="F:alpha-L-arabinofuranosidase activity"/>
    <property type="evidence" value="ECO:0007669"/>
    <property type="project" value="TreeGrafter"/>
</dbReference>
<dbReference type="EMBL" id="CP026952">
    <property type="protein sequence ID" value="AWB91658.1"/>
    <property type="molecule type" value="Genomic_DNA"/>
</dbReference>
<dbReference type="InterPro" id="IPR036881">
    <property type="entry name" value="Glyco_hydro_3_C_sf"/>
</dbReference>
<comment type="similarity">
    <text evidence="1">Belongs to the glycosyl hydrolase 3 family.</text>
</comment>
<organism evidence="7 8">
    <name type="scientific">Aeromicrobium chenweiae</name>
    <dbReference type="NCBI Taxonomy" id="2079793"/>
    <lineage>
        <taxon>Bacteria</taxon>
        <taxon>Bacillati</taxon>
        <taxon>Actinomycetota</taxon>
        <taxon>Actinomycetes</taxon>
        <taxon>Propionibacteriales</taxon>
        <taxon>Nocardioidaceae</taxon>
        <taxon>Aeromicrobium</taxon>
    </lineage>
</organism>
<dbReference type="InterPro" id="IPR026891">
    <property type="entry name" value="Fn3-like"/>
</dbReference>
<evidence type="ECO:0000259" key="6">
    <source>
        <dbReference type="SMART" id="SM01217"/>
    </source>
</evidence>
<dbReference type="InterPro" id="IPR017853">
    <property type="entry name" value="GH"/>
</dbReference>
<dbReference type="Pfam" id="PF14310">
    <property type="entry name" value="Fn3-like"/>
    <property type="match status" value="1"/>
</dbReference>